<evidence type="ECO:0000256" key="1">
    <source>
        <dbReference type="ARBA" id="ARBA00007017"/>
    </source>
</evidence>
<evidence type="ECO:0000256" key="2">
    <source>
        <dbReference type="ARBA" id="ARBA00017682"/>
    </source>
</evidence>
<dbReference type="GO" id="GO:0031390">
    <property type="term" value="C:Ctf18 RFC-like complex"/>
    <property type="evidence" value="ECO:0007669"/>
    <property type="project" value="InterPro"/>
</dbReference>
<dbReference type="eggNOG" id="KOG0798">
    <property type="taxonomic scope" value="Eukaryota"/>
</dbReference>
<proteinExistence type="inferred from homology"/>
<dbReference type="GO" id="GO:0000775">
    <property type="term" value="C:chromosome, centromeric region"/>
    <property type="evidence" value="ECO:0007669"/>
    <property type="project" value="TreeGrafter"/>
</dbReference>
<dbReference type="EMBL" id="CAJFDI010000006">
    <property type="protein sequence ID" value="CAD5233331.1"/>
    <property type="molecule type" value="Genomic_DNA"/>
</dbReference>
<dbReference type="GO" id="GO:0006260">
    <property type="term" value="P:DNA replication"/>
    <property type="evidence" value="ECO:0007669"/>
    <property type="project" value="UniProtKB-KW"/>
</dbReference>
<accession>A0A1I7S689</accession>
<reference evidence="4" key="2">
    <citation type="submission" date="2020-09" db="EMBL/GenBank/DDBJ databases">
        <authorList>
            <person name="Kikuchi T."/>
        </authorList>
    </citation>
    <scope>NUCLEOTIDE SEQUENCE</scope>
    <source>
        <strain evidence="4">Ka4C1</strain>
    </source>
</reference>
<dbReference type="GO" id="GO:0034088">
    <property type="term" value="P:maintenance of mitotic sister chromatid cohesion"/>
    <property type="evidence" value="ECO:0007669"/>
    <property type="project" value="TreeGrafter"/>
</dbReference>
<dbReference type="Proteomes" id="UP000659654">
    <property type="component" value="Unassembled WGS sequence"/>
</dbReference>
<dbReference type="EMBL" id="CAJFCV020000006">
    <property type="protein sequence ID" value="CAG9128243.1"/>
    <property type="molecule type" value="Genomic_DNA"/>
</dbReference>
<dbReference type="AlphaFoldDB" id="A0A1I7S689"/>
<evidence type="ECO:0000313" key="6">
    <source>
        <dbReference type="Proteomes" id="UP000659654"/>
    </source>
</evidence>
<organism evidence="5 7">
    <name type="scientific">Bursaphelenchus xylophilus</name>
    <name type="common">Pinewood nematode worm</name>
    <name type="synonym">Aphelenchoides xylophilus</name>
    <dbReference type="NCBI Taxonomy" id="6326"/>
    <lineage>
        <taxon>Eukaryota</taxon>
        <taxon>Metazoa</taxon>
        <taxon>Ecdysozoa</taxon>
        <taxon>Nematoda</taxon>
        <taxon>Chromadorea</taxon>
        <taxon>Rhabditida</taxon>
        <taxon>Tylenchina</taxon>
        <taxon>Tylenchomorpha</taxon>
        <taxon>Aphelenchoidea</taxon>
        <taxon>Aphelenchoididae</taxon>
        <taxon>Bursaphelenchus</taxon>
    </lineage>
</organism>
<protein>
    <recommendedName>
        <fullName evidence="2">Sister chromatid cohesion protein DCC1</fullName>
    </recommendedName>
</protein>
<gene>
    <name evidence="4" type="ORF">BXYJ_LOCUS13422</name>
</gene>
<dbReference type="OrthoDB" id="5199543at2759"/>
<dbReference type="InterPro" id="IPR019128">
    <property type="entry name" value="Dcc1"/>
</dbReference>
<dbReference type="Proteomes" id="UP000582659">
    <property type="component" value="Unassembled WGS sequence"/>
</dbReference>
<dbReference type="WBParaSite" id="BXY_0852500.1">
    <property type="protein sequence ID" value="BXY_0852500.1"/>
    <property type="gene ID" value="BXY_0852500"/>
</dbReference>
<evidence type="ECO:0000313" key="4">
    <source>
        <dbReference type="EMBL" id="CAD5233331.1"/>
    </source>
</evidence>
<name>A0A1I7S689_BURXY</name>
<dbReference type="PANTHER" id="PTHR13395:SF6">
    <property type="entry name" value="SISTER CHROMATID COHESION PROTEIN DCC1"/>
    <property type="match status" value="1"/>
</dbReference>
<reference evidence="7" key="1">
    <citation type="submission" date="2016-11" db="UniProtKB">
        <authorList>
            <consortium name="WormBaseParasite"/>
        </authorList>
    </citation>
    <scope>IDENTIFICATION</scope>
</reference>
<dbReference type="GO" id="GO:0000785">
    <property type="term" value="C:chromatin"/>
    <property type="evidence" value="ECO:0007669"/>
    <property type="project" value="TreeGrafter"/>
</dbReference>
<comment type="similarity">
    <text evidence="1">Belongs to the DCC1 family.</text>
</comment>
<sequence length="410" mass="47048">MQVDEERPGSIVSPKTLERISKAVQGTRNEVDLNHAVDQFVYAEKFQEDAYKLIEVTPDIADHVVQGGDFYMIGDPLDNLTFCTPGKTFQTREIERSNCMVVSDMKCPPQCTSDTPSQRISKVMATTYKSIDLSEKTLLNSEKFKALDRRGVNLFEDNPVFNQEKLSLKQFIHSIPLSIEQTKQKLKSYPIFELNNQLYQLDEDGRKELLLQLCDYVDEFSRSDVMNNFQRQDIASADFFIEIGRRFSLEVVESLTSWILFTFFEENKKKNPSDTATYSPNEVAFSREIAIMVLKEKAANRFILMTAFVTELSVRLPPGVRFEEECLKGISFVKTTPGGDRKIMYFNHADMPLDLDERLSVLFSMCPQWYVSDAEPYLQDFLGPDDTVLKLVSNRCRTAHVNGKDVLYPL</sequence>
<keyword evidence="3" id="KW-0235">DNA replication</keyword>
<dbReference type="Pfam" id="PF09724">
    <property type="entry name" value="Dcc1"/>
    <property type="match status" value="1"/>
</dbReference>
<evidence type="ECO:0000313" key="7">
    <source>
        <dbReference type="WBParaSite" id="BXY_0852500.1"/>
    </source>
</evidence>
<evidence type="ECO:0000313" key="5">
    <source>
        <dbReference type="Proteomes" id="UP000095284"/>
    </source>
</evidence>
<dbReference type="SMR" id="A0A1I7S689"/>
<keyword evidence="6" id="KW-1185">Reference proteome</keyword>
<evidence type="ECO:0000256" key="3">
    <source>
        <dbReference type="ARBA" id="ARBA00022705"/>
    </source>
</evidence>
<dbReference type="PANTHER" id="PTHR13395">
    <property type="entry name" value="SISTER CHROMATID COHESION PROTEIN DCC1-RELATED"/>
    <property type="match status" value="1"/>
</dbReference>
<dbReference type="Proteomes" id="UP000095284">
    <property type="component" value="Unplaced"/>
</dbReference>